<dbReference type="InterPro" id="IPR013749">
    <property type="entry name" value="PM/HMP-P_kinase-1"/>
</dbReference>
<evidence type="ECO:0000313" key="8">
    <source>
        <dbReference type="EMBL" id="HIZ86192.1"/>
    </source>
</evidence>
<name>A0A9D2GQ17_9BACT</name>
<organism evidence="8 9">
    <name type="scientific">Candidatus Coprenecus stercoravium</name>
    <dbReference type="NCBI Taxonomy" id="2840735"/>
    <lineage>
        <taxon>Bacteria</taxon>
        <taxon>Pseudomonadati</taxon>
        <taxon>Bacteroidota</taxon>
        <taxon>Bacteroidia</taxon>
        <taxon>Bacteroidales</taxon>
        <taxon>Rikenellaceae</taxon>
        <taxon>Rikenellaceae incertae sedis</taxon>
        <taxon>Candidatus Coprenecus</taxon>
    </lineage>
</organism>
<reference evidence="8" key="1">
    <citation type="journal article" date="2021" name="PeerJ">
        <title>Extensive microbial diversity within the chicken gut microbiome revealed by metagenomics and culture.</title>
        <authorList>
            <person name="Gilroy R."/>
            <person name="Ravi A."/>
            <person name="Getino M."/>
            <person name="Pursley I."/>
            <person name="Horton D.L."/>
            <person name="Alikhan N.F."/>
            <person name="Baker D."/>
            <person name="Gharbi K."/>
            <person name="Hall N."/>
            <person name="Watson M."/>
            <person name="Adriaenssens E.M."/>
            <person name="Foster-Nyarko E."/>
            <person name="Jarju S."/>
            <person name="Secka A."/>
            <person name="Antonio M."/>
            <person name="Oren A."/>
            <person name="Chaudhuri R.R."/>
            <person name="La Ragione R."/>
            <person name="Hildebrand F."/>
            <person name="Pallen M.J."/>
        </authorList>
    </citation>
    <scope>NUCLEOTIDE SEQUENCE</scope>
    <source>
        <strain evidence="8">Gambia16-554</strain>
    </source>
</reference>
<evidence type="ECO:0000313" key="9">
    <source>
        <dbReference type="Proteomes" id="UP000824115"/>
    </source>
</evidence>
<sequence>MKDYPIVLSIAGSDPSGGAGIQADIKAISACGGYAAAAITAVTVQNTQGVKAVDYVPAKIVGQQIDAVMSDLAVDAVKIGMTGTVPIVKAIAAQLSVHPVLYVVTDPVMVSTSKDSLAMPEAVDALCSEIIPKSHLITPNIDEASRLAGRPLKSLDDMASAAAGLHQRYGCAVLVKGGDLNPDQPGPQSVDILCDNDGVVMFQSDRIQTHNLHGTGCTLSSAVATFLGAGRPLREAVSSGIGYVHNAIVAAANLKIGHGHGPLRHFYR</sequence>
<comment type="pathway">
    <text evidence="1">Cofactor biosynthesis; thiamine diphosphate biosynthesis.</text>
</comment>
<keyword evidence="3 8" id="KW-0808">Transferase</keyword>
<keyword evidence="6" id="KW-0067">ATP-binding</keyword>
<protein>
    <recommendedName>
        <fullName evidence="2">hydroxymethylpyrimidine kinase</fullName>
        <ecNumber evidence="2">2.7.1.49</ecNumber>
    </recommendedName>
</protein>
<evidence type="ECO:0000256" key="2">
    <source>
        <dbReference type="ARBA" id="ARBA00012135"/>
    </source>
</evidence>
<dbReference type="PANTHER" id="PTHR20858">
    <property type="entry name" value="PHOSPHOMETHYLPYRIMIDINE KINASE"/>
    <property type="match status" value="1"/>
</dbReference>
<dbReference type="GO" id="GO:0008972">
    <property type="term" value="F:phosphomethylpyrimidine kinase activity"/>
    <property type="evidence" value="ECO:0007669"/>
    <property type="project" value="InterPro"/>
</dbReference>
<feature type="domain" description="Pyridoxamine kinase/Phosphomethylpyrimidine kinase" evidence="7">
    <location>
        <begin position="14"/>
        <end position="263"/>
    </location>
</feature>
<keyword evidence="4" id="KW-0547">Nucleotide-binding</keyword>
<dbReference type="SUPFAM" id="SSF53613">
    <property type="entry name" value="Ribokinase-like"/>
    <property type="match status" value="1"/>
</dbReference>
<evidence type="ECO:0000256" key="3">
    <source>
        <dbReference type="ARBA" id="ARBA00022679"/>
    </source>
</evidence>
<dbReference type="NCBIfam" id="TIGR00097">
    <property type="entry name" value="HMP-P_kinase"/>
    <property type="match status" value="1"/>
</dbReference>
<dbReference type="Gene3D" id="3.40.1190.20">
    <property type="match status" value="1"/>
</dbReference>
<dbReference type="PANTHER" id="PTHR20858:SF17">
    <property type="entry name" value="HYDROXYMETHYLPYRIMIDINE_PHOSPHOMETHYLPYRIMIDINE KINASE THI20-RELATED"/>
    <property type="match status" value="1"/>
</dbReference>
<dbReference type="AlphaFoldDB" id="A0A9D2GQ17"/>
<reference evidence="8" key="2">
    <citation type="submission" date="2021-04" db="EMBL/GenBank/DDBJ databases">
        <authorList>
            <person name="Gilroy R."/>
        </authorList>
    </citation>
    <scope>NUCLEOTIDE SEQUENCE</scope>
    <source>
        <strain evidence="8">Gambia16-554</strain>
    </source>
</reference>
<dbReference type="InterPro" id="IPR029056">
    <property type="entry name" value="Ribokinase-like"/>
</dbReference>
<evidence type="ECO:0000259" key="7">
    <source>
        <dbReference type="Pfam" id="PF08543"/>
    </source>
</evidence>
<evidence type="ECO:0000256" key="6">
    <source>
        <dbReference type="ARBA" id="ARBA00022840"/>
    </source>
</evidence>
<dbReference type="CDD" id="cd01169">
    <property type="entry name" value="HMPP_kinase"/>
    <property type="match status" value="1"/>
</dbReference>
<dbReference type="FunFam" id="3.40.1190.20:FF:000003">
    <property type="entry name" value="Phosphomethylpyrimidine kinase ThiD"/>
    <property type="match status" value="1"/>
</dbReference>
<evidence type="ECO:0000256" key="1">
    <source>
        <dbReference type="ARBA" id="ARBA00004948"/>
    </source>
</evidence>
<dbReference type="Pfam" id="PF08543">
    <property type="entry name" value="Phos_pyr_kin"/>
    <property type="match status" value="1"/>
</dbReference>
<accession>A0A9D2GQ17</accession>
<dbReference type="Proteomes" id="UP000824115">
    <property type="component" value="Unassembled WGS sequence"/>
</dbReference>
<comment type="caution">
    <text evidence="8">The sequence shown here is derived from an EMBL/GenBank/DDBJ whole genome shotgun (WGS) entry which is preliminary data.</text>
</comment>
<evidence type="ECO:0000256" key="5">
    <source>
        <dbReference type="ARBA" id="ARBA00022777"/>
    </source>
</evidence>
<dbReference type="GO" id="GO:0005524">
    <property type="term" value="F:ATP binding"/>
    <property type="evidence" value="ECO:0007669"/>
    <property type="project" value="UniProtKB-KW"/>
</dbReference>
<dbReference type="GO" id="GO:0009228">
    <property type="term" value="P:thiamine biosynthetic process"/>
    <property type="evidence" value="ECO:0007669"/>
    <property type="project" value="InterPro"/>
</dbReference>
<gene>
    <name evidence="8" type="primary">thiD</name>
    <name evidence="8" type="ORF">IAC04_06850</name>
</gene>
<dbReference type="GO" id="GO:0005829">
    <property type="term" value="C:cytosol"/>
    <property type="evidence" value="ECO:0007669"/>
    <property type="project" value="TreeGrafter"/>
</dbReference>
<dbReference type="GO" id="GO:0008902">
    <property type="term" value="F:hydroxymethylpyrimidine kinase activity"/>
    <property type="evidence" value="ECO:0007669"/>
    <property type="project" value="UniProtKB-EC"/>
</dbReference>
<dbReference type="InterPro" id="IPR004399">
    <property type="entry name" value="HMP/HMP-P_kinase_dom"/>
</dbReference>
<keyword evidence="5 8" id="KW-0418">Kinase</keyword>
<proteinExistence type="predicted"/>
<evidence type="ECO:0000256" key="4">
    <source>
        <dbReference type="ARBA" id="ARBA00022741"/>
    </source>
</evidence>
<dbReference type="EC" id="2.7.1.49" evidence="2"/>
<dbReference type="EMBL" id="DXAW01000117">
    <property type="protein sequence ID" value="HIZ86192.1"/>
    <property type="molecule type" value="Genomic_DNA"/>
</dbReference>